<dbReference type="Gene3D" id="3.20.20.10">
    <property type="entry name" value="Alanine racemase"/>
    <property type="match status" value="1"/>
</dbReference>
<dbReference type="PANTHER" id="PTHR28004:SF2">
    <property type="entry name" value="D-SERINE DEHYDRATASE"/>
    <property type="match status" value="1"/>
</dbReference>
<keyword evidence="2" id="KW-1185">Reference proteome</keyword>
<dbReference type="Proteomes" id="UP001282284">
    <property type="component" value="Unassembled WGS sequence"/>
</dbReference>
<dbReference type="InterPro" id="IPR051466">
    <property type="entry name" value="D-amino_acid_metab_enzyme"/>
</dbReference>
<keyword evidence="1" id="KW-0413">Isomerase</keyword>
<protein>
    <submittedName>
        <fullName evidence="1">Alanine racemase</fullName>
        <ecNumber evidence="1">5.1.1.1</ecNumber>
    </submittedName>
</protein>
<evidence type="ECO:0000313" key="1">
    <source>
        <dbReference type="EMBL" id="MDW0114819.1"/>
    </source>
</evidence>
<dbReference type="EC" id="5.1.1.1" evidence="1"/>
<dbReference type="GO" id="GO:0008784">
    <property type="term" value="F:alanine racemase activity"/>
    <property type="evidence" value="ECO:0007669"/>
    <property type="project" value="UniProtKB-EC"/>
</dbReference>
<dbReference type="SUPFAM" id="SSF51419">
    <property type="entry name" value="PLP-binding barrel"/>
    <property type="match status" value="1"/>
</dbReference>
<dbReference type="PANTHER" id="PTHR28004">
    <property type="entry name" value="ZGC:162816-RELATED"/>
    <property type="match status" value="1"/>
</dbReference>
<gene>
    <name evidence="1" type="ORF">QT711_16605</name>
</gene>
<sequence>MHDALKAYASLKRPFASLDMEAMDWNIGMVNRLSKTKQVRIATKSVRSVELLHYIAQKLTNHVGWMTFDCEETQFLLEKGFDNFLIGYPQIEKAAIASLVPYIANGSKVVFMVDCEEQLAYLNKIGEAFEVRLDICLDINLSTEYKWMYFGTRRSSLHTLENVMRLCTKQQEYEWTDIVGIMGYEAQIAGVTDQSSSKWQTPVIRMLKQHSKKKLAQFRQEVVREMTKSCPSIQFVNGGGTGSIEFTSQAEEVTELTIGSAFFYPALFSRYDHTPYEPAMTYALRVTRKPSEQIVVCHGGGYVASGATGVDKNPVPLWPPNLTLLKHEGAGEVQTPLYDKDRTLKIGDTVFFRHAKAGELCEHFTEIHARRGDRYVKTFKTYRGEGRCFI</sequence>
<reference evidence="1 2" key="1">
    <citation type="submission" date="2023-06" db="EMBL/GenBank/DDBJ databases">
        <title>Sporosarcina sp. nov., isolated from Korean traditional fermented seafood 'Jeotgal'.</title>
        <authorList>
            <person name="Yang A.I."/>
            <person name="Shin N.-R."/>
        </authorList>
    </citation>
    <scope>NUCLEOTIDE SEQUENCE [LARGE SCALE GENOMIC DNA]</scope>
    <source>
        <strain evidence="1 2">KCTC13119</strain>
    </source>
</reference>
<proteinExistence type="predicted"/>
<dbReference type="InterPro" id="IPR029066">
    <property type="entry name" value="PLP-binding_barrel"/>
</dbReference>
<accession>A0ABU4GCW3</accession>
<comment type="caution">
    <text evidence="1">The sequence shown here is derived from an EMBL/GenBank/DDBJ whole genome shotgun (WGS) entry which is preliminary data.</text>
</comment>
<dbReference type="RefSeq" id="WP_317946139.1">
    <property type="nucleotide sequence ID" value="NZ_JAUBDI010000022.1"/>
</dbReference>
<name>A0ABU4GCW3_9BACL</name>
<evidence type="ECO:0000313" key="2">
    <source>
        <dbReference type="Proteomes" id="UP001282284"/>
    </source>
</evidence>
<dbReference type="EMBL" id="JAUBDI010000022">
    <property type="protein sequence ID" value="MDW0114819.1"/>
    <property type="molecule type" value="Genomic_DNA"/>
</dbReference>
<organism evidence="1 2">
    <name type="scientific">Sporosarcina saromensis</name>
    <dbReference type="NCBI Taxonomy" id="359365"/>
    <lineage>
        <taxon>Bacteria</taxon>
        <taxon>Bacillati</taxon>
        <taxon>Bacillota</taxon>
        <taxon>Bacilli</taxon>
        <taxon>Bacillales</taxon>
        <taxon>Caryophanaceae</taxon>
        <taxon>Sporosarcina</taxon>
    </lineage>
</organism>